<dbReference type="HOGENOM" id="CLU_994120_0_0_1"/>
<evidence type="ECO:0000313" key="4">
    <source>
        <dbReference type="Proteomes" id="UP000053029"/>
    </source>
</evidence>
<name>A0A0D2HP20_9EURO</name>
<dbReference type="OrthoDB" id="3501153at2759"/>
<dbReference type="PANTHER" id="PTHR35896:SF3">
    <property type="entry name" value="MAJOR FACILITATOR SUPERFAMILY TRANSPORTER"/>
    <property type="match status" value="1"/>
</dbReference>
<reference evidence="3 4" key="1">
    <citation type="submission" date="2015-01" db="EMBL/GenBank/DDBJ databases">
        <title>The Genome Sequence of Fonsecaea pedrosoi CBS 271.37.</title>
        <authorList>
            <consortium name="The Broad Institute Genomics Platform"/>
            <person name="Cuomo C."/>
            <person name="de Hoog S."/>
            <person name="Gorbushina A."/>
            <person name="Stielow B."/>
            <person name="Teixiera M."/>
            <person name="Abouelleil A."/>
            <person name="Chapman S.B."/>
            <person name="Priest M."/>
            <person name="Young S.K."/>
            <person name="Wortman J."/>
            <person name="Nusbaum C."/>
            <person name="Birren B."/>
        </authorList>
    </citation>
    <scope>NUCLEOTIDE SEQUENCE [LARGE SCALE GENOMIC DNA]</scope>
    <source>
        <strain evidence="3 4">CBS 271.37</strain>
    </source>
</reference>
<dbReference type="PANTHER" id="PTHR35896">
    <property type="entry name" value="IG-LIKE DOMAIN-CONTAINING PROTEIN"/>
    <property type="match status" value="1"/>
</dbReference>
<dbReference type="RefSeq" id="XP_013290017.1">
    <property type="nucleotide sequence ID" value="XM_013434563.1"/>
</dbReference>
<sequence>MENTWSIHKLVGRIITGGTKKTQDGQQAAGEYQRLATDHESPIDNDDERATIEQSHVHDKAGEAGGLEDIEDAVSLPPPPPRRGPRLAQLWLLLGALIATILLLVTAITTIRHIKPPSPNSSLKPPKLGLHCGSSLAEARANGCEFDLLSYSWTPSACYDRSTDLEFREWVHRPERQFGAFPFFLDRQGTAHITDEETLSFRAGSLARTTQEEHLGHCIFWMRRVERILEGANGGRFAERGDGMPHTLHCTENLLARLEGPNPKDRDELHAVIAIGYNTC</sequence>
<evidence type="ECO:0000256" key="1">
    <source>
        <dbReference type="SAM" id="MobiDB-lite"/>
    </source>
</evidence>
<dbReference type="GeneID" id="25301094"/>
<dbReference type="EMBL" id="KN846969">
    <property type="protein sequence ID" value="KIW86209.1"/>
    <property type="molecule type" value="Genomic_DNA"/>
</dbReference>
<accession>A0A0D2HP20</accession>
<feature type="transmembrane region" description="Helical" evidence="2">
    <location>
        <begin position="90"/>
        <end position="111"/>
    </location>
</feature>
<keyword evidence="2" id="KW-0812">Transmembrane</keyword>
<gene>
    <name evidence="3" type="ORF">Z517_01604</name>
</gene>
<organism evidence="3 4">
    <name type="scientific">Fonsecaea pedrosoi CBS 271.37</name>
    <dbReference type="NCBI Taxonomy" id="1442368"/>
    <lineage>
        <taxon>Eukaryota</taxon>
        <taxon>Fungi</taxon>
        <taxon>Dikarya</taxon>
        <taxon>Ascomycota</taxon>
        <taxon>Pezizomycotina</taxon>
        <taxon>Eurotiomycetes</taxon>
        <taxon>Chaetothyriomycetidae</taxon>
        <taxon>Chaetothyriales</taxon>
        <taxon>Herpotrichiellaceae</taxon>
        <taxon>Fonsecaea</taxon>
    </lineage>
</organism>
<dbReference type="Proteomes" id="UP000053029">
    <property type="component" value="Unassembled WGS sequence"/>
</dbReference>
<keyword evidence="2" id="KW-1133">Transmembrane helix</keyword>
<evidence type="ECO:0000256" key="2">
    <source>
        <dbReference type="SAM" id="Phobius"/>
    </source>
</evidence>
<proteinExistence type="predicted"/>
<protein>
    <submittedName>
        <fullName evidence="3">Uncharacterized protein</fullName>
    </submittedName>
</protein>
<dbReference type="STRING" id="1442368.A0A0D2HP20"/>
<keyword evidence="4" id="KW-1185">Reference proteome</keyword>
<dbReference type="InterPro" id="IPR053008">
    <property type="entry name" value="Phomopsin_biosynth_assoc"/>
</dbReference>
<keyword evidence="2" id="KW-0472">Membrane</keyword>
<feature type="region of interest" description="Disordered" evidence="1">
    <location>
        <begin position="18"/>
        <end position="81"/>
    </location>
</feature>
<dbReference type="VEuPathDB" id="FungiDB:Z517_01604"/>
<feature type="compositionally biased region" description="Basic and acidic residues" evidence="1">
    <location>
        <begin position="36"/>
        <end position="62"/>
    </location>
</feature>
<evidence type="ECO:0000313" key="3">
    <source>
        <dbReference type="EMBL" id="KIW86209.1"/>
    </source>
</evidence>
<dbReference type="AlphaFoldDB" id="A0A0D2HP20"/>